<gene>
    <name evidence="2" type="ORF">DK419_09065</name>
</gene>
<keyword evidence="2" id="KW-0255">Endonuclease</keyword>
<dbReference type="Pfam" id="PF04471">
    <property type="entry name" value="Mrr_cat"/>
    <property type="match status" value="1"/>
</dbReference>
<protein>
    <submittedName>
        <fullName evidence="2">Restriction endonuclease</fullName>
    </submittedName>
</protein>
<organism evidence="2 3">
    <name type="scientific">Methylobacterium terrae</name>
    <dbReference type="NCBI Taxonomy" id="2202827"/>
    <lineage>
        <taxon>Bacteria</taxon>
        <taxon>Pseudomonadati</taxon>
        <taxon>Pseudomonadota</taxon>
        <taxon>Alphaproteobacteria</taxon>
        <taxon>Hyphomicrobiales</taxon>
        <taxon>Methylobacteriaceae</taxon>
        <taxon>Methylobacterium</taxon>
    </lineage>
</organism>
<reference evidence="2 3" key="1">
    <citation type="submission" date="2018-05" db="EMBL/GenBank/DDBJ databases">
        <title>Complete Genome Sequence of Methylobacterium sp. 17Sr1-28.</title>
        <authorList>
            <person name="Srinivasan S."/>
        </authorList>
    </citation>
    <scope>NUCLEOTIDE SEQUENCE [LARGE SCALE GENOMIC DNA]</scope>
    <source>
        <strain evidence="2 3">17Sr1-28</strain>
    </source>
</reference>
<dbReference type="AlphaFoldDB" id="A0A2U8WJV6"/>
<sequence length="306" mass="34916">MIDWTEILDGDTWELFARDYFAESGFTIDVGPGRGVDAGRDIVISEQLNGKINTKKFVWLVSCKHYAKSNKSVGPGDEQNITDRIRQHRADGFIGFYSTVPSSGLIERFKSLHANGDISAYELIDGRKIEQRFVTTGSSKLALRYFPDSYRRSKPIQKLLDKHVELRCKVCDEDLLSKSMLGPFSGVIVTASKRTEASDGRKFDQNIHVYAVCKGECDRRMDRMCHRQGFSTGWEDIDDLCNPLLYIKAIMAIMNRLRAKRDEYTDEAFSDLKNIFIAISQRTLREITEEDGERASQVIRLQNLGF</sequence>
<keyword evidence="3" id="KW-1185">Reference proteome</keyword>
<keyword evidence="2" id="KW-0378">Hydrolase</keyword>
<dbReference type="Proteomes" id="UP000245444">
    <property type="component" value="Chromosome"/>
</dbReference>
<dbReference type="EMBL" id="CP029553">
    <property type="protein sequence ID" value="AWN46447.1"/>
    <property type="molecule type" value="Genomic_DNA"/>
</dbReference>
<dbReference type="GO" id="GO:0009307">
    <property type="term" value="P:DNA restriction-modification system"/>
    <property type="evidence" value="ECO:0007669"/>
    <property type="project" value="InterPro"/>
</dbReference>
<dbReference type="OrthoDB" id="2960996at2"/>
<dbReference type="GO" id="GO:0004519">
    <property type="term" value="F:endonuclease activity"/>
    <property type="evidence" value="ECO:0007669"/>
    <property type="project" value="UniProtKB-KW"/>
</dbReference>
<proteinExistence type="predicted"/>
<feature type="domain" description="Restriction endonuclease type IV Mrr" evidence="1">
    <location>
        <begin position="9"/>
        <end position="92"/>
    </location>
</feature>
<dbReference type="GO" id="GO:0003677">
    <property type="term" value="F:DNA binding"/>
    <property type="evidence" value="ECO:0007669"/>
    <property type="project" value="InterPro"/>
</dbReference>
<name>A0A2U8WJV6_9HYPH</name>
<dbReference type="KEGG" id="mtea:DK419_09065"/>
<evidence type="ECO:0000313" key="2">
    <source>
        <dbReference type="EMBL" id="AWN46447.1"/>
    </source>
</evidence>
<evidence type="ECO:0000259" key="1">
    <source>
        <dbReference type="Pfam" id="PF04471"/>
    </source>
</evidence>
<accession>A0A2U8WJV6</accession>
<dbReference type="InterPro" id="IPR007560">
    <property type="entry name" value="Restrct_endonuc_IV_Mrr"/>
</dbReference>
<dbReference type="RefSeq" id="WP_109958792.1">
    <property type="nucleotide sequence ID" value="NZ_CP029553.1"/>
</dbReference>
<keyword evidence="2" id="KW-0540">Nuclease</keyword>
<evidence type="ECO:0000313" key="3">
    <source>
        <dbReference type="Proteomes" id="UP000245444"/>
    </source>
</evidence>